<name>A0A9Q5ZCW1_NOSLI</name>
<comment type="caution">
    <text evidence="1">The sequence shown here is derived from an EMBL/GenBank/DDBJ whole genome shotgun (WGS) entry which is preliminary data.</text>
</comment>
<reference evidence="1 2" key="1">
    <citation type="submission" date="2015-02" db="EMBL/GenBank/DDBJ databases">
        <title>Nostoc linckia genome annotation.</title>
        <authorList>
            <person name="Zhou Z."/>
        </authorList>
    </citation>
    <scope>NUCLEOTIDE SEQUENCE [LARGE SCALE GENOMIC DNA]</scope>
    <source>
        <strain evidence="2">z8</strain>
    </source>
</reference>
<evidence type="ECO:0000313" key="1">
    <source>
        <dbReference type="EMBL" id="PHK04006.1"/>
    </source>
</evidence>
<gene>
    <name evidence="1" type="ORF">VF08_13175</name>
</gene>
<dbReference type="EMBL" id="LAHD01000030">
    <property type="protein sequence ID" value="PHK04006.1"/>
    <property type="molecule type" value="Genomic_DNA"/>
</dbReference>
<organism evidence="1 2">
    <name type="scientific">Nostoc linckia z8</name>
    <dbReference type="NCBI Taxonomy" id="1628746"/>
    <lineage>
        <taxon>Bacteria</taxon>
        <taxon>Bacillati</taxon>
        <taxon>Cyanobacteriota</taxon>
        <taxon>Cyanophyceae</taxon>
        <taxon>Nostocales</taxon>
        <taxon>Nostocaceae</taxon>
        <taxon>Nostoc</taxon>
    </lineage>
</organism>
<evidence type="ECO:0000313" key="2">
    <source>
        <dbReference type="Proteomes" id="UP000222310"/>
    </source>
</evidence>
<dbReference type="AlphaFoldDB" id="A0A9Q5ZCW1"/>
<sequence>MLLLLKDVKDLIVLPQFIISNPVAVGILSGSQENAQPFKVDITYKKAQLSDNWALTISINYCR</sequence>
<proteinExistence type="predicted"/>
<dbReference type="Proteomes" id="UP000222310">
    <property type="component" value="Unassembled WGS sequence"/>
</dbReference>
<accession>A0A9Q5ZCW1</accession>
<protein>
    <submittedName>
        <fullName evidence="1">Uncharacterized protein</fullName>
    </submittedName>
</protein>